<keyword evidence="3" id="KW-0235">DNA replication</keyword>
<dbReference type="UniPathway" id="UPA00326"/>
<comment type="caution">
    <text evidence="8">Lacks conserved residue(s) required for the propagation of feature annotation.</text>
</comment>
<feature type="site" description="Interacts with thioredoxin/glutaredoxin" evidence="8">
    <location>
        <position position="795"/>
    </location>
</feature>
<dbReference type="EMBL" id="AY261359">
    <property type="protein sequence ID" value="AAR86122.1"/>
    <property type="molecule type" value="Genomic_DNA"/>
</dbReference>
<evidence type="ECO:0000313" key="11">
    <source>
        <dbReference type="EMBL" id="AAR86122.1"/>
    </source>
</evidence>
<keyword evidence="9" id="KW-0215">Deoxyribonucleotide synthesis</keyword>
<dbReference type="PANTHER" id="PTHR11573">
    <property type="entry name" value="RIBONUCLEOSIDE-DIPHOSPHATE REDUCTASE LARGE CHAIN"/>
    <property type="match status" value="1"/>
</dbReference>
<feature type="binding site" evidence="8">
    <location>
        <begin position="449"/>
        <end position="453"/>
    </location>
    <ligand>
        <name>substrate</name>
    </ligand>
</feature>
<dbReference type="Gene3D" id="3.20.70.20">
    <property type="match status" value="1"/>
</dbReference>
<evidence type="ECO:0000256" key="9">
    <source>
        <dbReference type="RuleBase" id="RU003410"/>
    </source>
</evidence>
<evidence type="ECO:0000256" key="2">
    <source>
        <dbReference type="ARBA" id="ARBA00022518"/>
    </source>
</evidence>
<feature type="binding site" evidence="8">
    <location>
        <begin position="631"/>
        <end position="635"/>
    </location>
    <ligand>
        <name>substrate</name>
    </ligand>
</feature>
<feature type="active site" description="Proton acceptor" evidence="8">
    <location>
        <position position="453"/>
    </location>
</feature>
<dbReference type="PANTHER" id="PTHR11573:SF6">
    <property type="entry name" value="RIBONUCLEOSIDE-DIPHOSPHATE REDUCTASE LARGE SUBUNIT"/>
    <property type="match status" value="1"/>
</dbReference>
<dbReference type="GO" id="GO:0006260">
    <property type="term" value="P:DNA replication"/>
    <property type="evidence" value="ECO:0007669"/>
    <property type="project" value="UniProtKB-KW"/>
</dbReference>
<dbReference type="Proteomes" id="UP000105204">
    <property type="component" value="Segment"/>
</dbReference>
<evidence type="ECO:0000256" key="8">
    <source>
        <dbReference type="HAMAP-Rule" id="MF_04026"/>
    </source>
</evidence>
<feature type="site" description="Important for electron transfer" evidence="8">
    <location>
        <position position="775"/>
    </location>
</feature>
<dbReference type="NCBIfam" id="TIGR02506">
    <property type="entry name" value="NrdE_NrdA"/>
    <property type="match status" value="1"/>
</dbReference>
<feature type="binding site" evidence="8">
    <location>
        <position position="268"/>
    </location>
    <ligand>
        <name>substrate</name>
    </ligand>
</feature>
<evidence type="ECO:0000256" key="5">
    <source>
        <dbReference type="ARBA" id="ARBA00022840"/>
    </source>
</evidence>
<sequence length="800" mass="87227">MASEGRTSEMASETAGDAFMRTACPADAAEQLEAEHAEWARLGCGAVPPPPAAASQPSRAAVAAYVGDVVDRMKAQSRVDERVYVKCGQLVHLRVRARGVPLDAWLASAELALLPEVAERVRANRAFVEVSLRYFELTEYAALCALGLQSALKYEEMYLAKLEGGALESMGQFFVRIAATAATWTMREPAFGRALVGEGATWCAVFNAYLTALYRQLVVPATPIMLFAGRARGSLASCYLLNPQVTSSTEAVEAITTEVARILLNRGGIGISFQSFNRLASRDCKRGIMGALKLLDSMAMAINSDSERPTGICVYIEPWHCDVRAVLNMRGMLARDESTRCDNLFSCLWVPDLLFDRYLAYLEGCEGVVWTLFDDRASHLSRLHGPAFAAEYERLEREGLGVEAVPVQDLAFLVVRSIVMTGSPFVMFKDACNRHYHMDTAGDALTGSNLCTEIVQRADPDAHGVCNLASVNLPRCVREGEGGALAFDFAALSTAAATAAIFVNAMMLGGQYPTERAARGVARHRSLGIGFQGLHTLLLELGMDMLSPAARRLNVEIAERLLLAVMATSATLCEYGCAPFEDFARSKFARGLMPFDGYEGVVLSLPRAWARLREKVARHGLYNAQFVALMPTVSSSQVTEGSEGFSPVFTNMFSKVTMSGELLRPNLPLMRALRKHFTREASRLGAVRALDREQWSVAAALGDLAPGHPLAKFKTAFEYDQERLIDLCADRAPFVDQSQSMSLFVTEPMDGKVPASQIMNLLVYAYKKGLKTGLYYCKIRKATNNGVFTGGDLVCSGCHL</sequence>
<accession>Q6X251</accession>
<comment type="catalytic activity">
    <reaction evidence="8 9">
        <text>a 2'-deoxyribonucleoside 5'-diphosphate + [thioredoxin]-disulfide + H2O = a ribonucleoside 5'-diphosphate + [thioredoxin]-dithiol</text>
        <dbReference type="Rhea" id="RHEA:23252"/>
        <dbReference type="Rhea" id="RHEA-COMP:10698"/>
        <dbReference type="Rhea" id="RHEA-COMP:10700"/>
        <dbReference type="ChEBI" id="CHEBI:15377"/>
        <dbReference type="ChEBI" id="CHEBI:29950"/>
        <dbReference type="ChEBI" id="CHEBI:50058"/>
        <dbReference type="ChEBI" id="CHEBI:57930"/>
        <dbReference type="ChEBI" id="CHEBI:73316"/>
        <dbReference type="EC" id="1.17.4.1"/>
    </reaction>
</comment>
<evidence type="ECO:0000256" key="4">
    <source>
        <dbReference type="ARBA" id="ARBA00022741"/>
    </source>
</evidence>
<dbReference type="PROSITE" id="PS00089">
    <property type="entry name" value="RIBORED_LARGE"/>
    <property type="match status" value="1"/>
</dbReference>
<dbReference type="InterPro" id="IPR013509">
    <property type="entry name" value="RNR_lsu_N"/>
</dbReference>
<feature type="active site" description="Proton acceptor" evidence="8">
    <location>
        <position position="449"/>
    </location>
</feature>
<evidence type="ECO:0000259" key="10">
    <source>
        <dbReference type="PROSITE" id="PS00089"/>
    </source>
</evidence>
<dbReference type="PRINTS" id="PR01183">
    <property type="entry name" value="RIBORDTASEM1"/>
</dbReference>
<dbReference type="InterPro" id="IPR000788">
    <property type="entry name" value="RNR_lg_C"/>
</dbReference>
<feature type="site" description="Important for electron transfer" evidence="8">
    <location>
        <position position="776"/>
    </location>
</feature>
<dbReference type="Pfam" id="PF00317">
    <property type="entry name" value="Ribonuc_red_lgN"/>
    <property type="match status" value="1"/>
</dbReference>
<dbReference type="SUPFAM" id="SSF51998">
    <property type="entry name" value="PFL-like glycyl radical enzymes"/>
    <property type="match status" value="1"/>
</dbReference>
<keyword evidence="12" id="KW-1185">Reference proteome</keyword>
<dbReference type="EC" id="1.17.4.1" evidence="8"/>
<keyword evidence="6 8" id="KW-0560">Oxidoreductase</keyword>
<evidence type="ECO:0000256" key="1">
    <source>
        <dbReference type="ARBA" id="ARBA00010406"/>
    </source>
</evidence>
<dbReference type="GO" id="GO:0005524">
    <property type="term" value="F:ATP binding"/>
    <property type="evidence" value="ECO:0007669"/>
    <property type="project" value="UniProtKB-UniRule"/>
</dbReference>
<protein>
    <recommendedName>
        <fullName evidence="8">Ribonucleoside-diphosphate reductase large subunit</fullName>
        <shortName evidence="8">R1</shortName>
        <ecNumber evidence="8">1.17.4.1</ecNumber>
    </recommendedName>
    <alternativeName>
        <fullName evidence="8">Ribonucleotide reductase large subunit</fullName>
    </alternativeName>
</protein>
<dbReference type="GO" id="GO:0016032">
    <property type="term" value="P:viral process"/>
    <property type="evidence" value="ECO:0007669"/>
    <property type="project" value="UniProtKB-UniRule"/>
</dbReference>
<feature type="active site" description="Cysteine radical intermediate" evidence="8">
    <location>
        <position position="451"/>
    </location>
</feature>
<feature type="site" description="Interacts with thioredoxin/glutaredoxin" evidence="8">
    <location>
        <position position="798"/>
    </location>
</feature>
<gene>
    <name evidence="8" type="primary">RIR1</name>
    <name evidence="11" type="ORF">BHV5-17</name>
</gene>
<evidence type="ECO:0000256" key="6">
    <source>
        <dbReference type="ARBA" id="ARBA00023002"/>
    </source>
</evidence>
<comment type="function">
    <text evidence="8">Ribonucleoside-diphosphate reductase holoenzyme provides the precursors necessary for viral DNA synthesis. Allows virus growth in non-dividing cells, as well as reactivation from latency in infected hosts. Catalyzes the biosynthesis of deoxyribonucleotides from the corresponding ribonucleotides.</text>
</comment>
<dbReference type="GO" id="GO:0009263">
    <property type="term" value="P:deoxyribonucleotide biosynthetic process"/>
    <property type="evidence" value="ECO:0007669"/>
    <property type="project" value="UniProtKB-KW"/>
</dbReference>
<keyword evidence="5 8" id="KW-0067">ATP-binding</keyword>
<keyword evidence="2 8" id="KW-0244">Early protein</keyword>
<dbReference type="Pfam" id="PF02867">
    <property type="entry name" value="Ribonuc_red_lgC"/>
    <property type="match status" value="1"/>
</dbReference>
<keyword evidence="4 8" id="KW-0547">Nucleotide-binding</keyword>
<feature type="binding site" evidence="8">
    <location>
        <begin position="237"/>
        <end position="238"/>
    </location>
    <ligand>
        <name>substrate</name>
    </ligand>
</feature>
<dbReference type="HAMAP" id="MF_04026">
    <property type="entry name" value="HSV_RIR1"/>
    <property type="match status" value="1"/>
</dbReference>
<keyword evidence="7 8" id="KW-1015">Disulfide bond</keyword>
<feature type="site" description="Important for hydrogen atom transfer" evidence="8">
    <location>
        <position position="466"/>
    </location>
</feature>
<dbReference type="InterPro" id="IPR039718">
    <property type="entry name" value="Rrm1"/>
</dbReference>
<feature type="site" description="Important for hydrogen atom transfer" evidence="8">
    <location>
        <position position="238"/>
    </location>
</feature>
<feature type="domain" description="Ribonucleotide reductase large subunit" evidence="10">
    <location>
        <begin position="609"/>
        <end position="631"/>
    </location>
</feature>
<evidence type="ECO:0000313" key="12">
    <source>
        <dbReference type="Proteomes" id="UP000105204"/>
    </source>
</evidence>
<feature type="binding site" evidence="8">
    <location>
        <position position="222"/>
    </location>
    <ligand>
        <name>substrate</name>
    </ligand>
</feature>
<dbReference type="InterPro" id="IPR013346">
    <property type="entry name" value="NrdE_NrdA_C"/>
</dbReference>
<comment type="subunit">
    <text evidence="8">Heterotetramer composed of a homodimer of the large subunit (R1) and a homodimer of the small subunit (R2). Larger multisubunit protein complex are also active, composed of (R1)n(R2)n.</text>
</comment>
<reference evidence="11 12" key="1">
    <citation type="journal article" date="2003" name="J. Virol.">
        <title>Genome of bovine herpesvirus 5.</title>
        <authorList>
            <person name="Delhon G."/>
            <person name="Moraes M.P."/>
            <person name="Lu Z."/>
            <person name="Afonso C.L."/>
            <person name="Flores E.F."/>
            <person name="Weiblen R."/>
            <person name="Kutish G.F."/>
            <person name="Rock D.L."/>
        </authorList>
    </citation>
    <scope>NUCLEOTIDE SEQUENCE [LARGE SCALE GENOMIC DNA]</scope>
    <source>
        <strain evidence="11">SV507/99</strain>
    </source>
</reference>
<comment type="function">
    <text evidence="9">Provides the precursors necessary for DNA synthesis. Catalyzes the biosynthesis of deoxyribonucleotides from the corresponding ribonucleotides.</text>
</comment>
<dbReference type="GO" id="GO:0004748">
    <property type="term" value="F:ribonucleoside-diphosphate reductase activity, thioredoxin disulfide as acceptor"/>
    <property type="evidence" value="ECO:0007669"/>
    <property type="project" value="UniProtKB-UniRule"/>
</dbReference>
<evidence type="ECO:0000256" key="7">
    <source>
        <dbReference type="ARBA" id="ARBA00023157"/>
    </source>
</evidence>
<evidence type="ECO:0000256" key="3">
    <source>
        <dbReference type="ARBA" id="ARBA00022705"/>
    </source>
</evidence>
<dbReference type="InterPro" id="IPR034717">
    <property type="entry name" value="HSV_RIR1"/>
</dbReference>
<comment type="similarity">
    <text evidence="1 8 9">Belongs to the ribonucleoside diphosphate reductase large chain family.</text>
</comment>
<name>Q6X251_9ALPH</name>
<proteinExistence type="inferred from homology"/>
<organism evidence="11 12">
    <name type="scientific">Bovine alphaherpesvirus 5</name>
    <dbReference type="NCBI Taxonomy" id="35244"/>
    <lineage>
        <taxon>Viruses</taxon>
        <taxon>Duplodnaviria</taxon>
        <taxon>Heunggongvirae</taxon>
        <taxon>Peploviricota</taxon>
        <taxon>Herviviricetes</taxon>
        <taxon>Herpesvirales</taxon>
        <taxon>Orthoherpesviridae</taxon>
        <taxon>Alphaherpesvirinae</taxon>
        <taxon>Varicellovirus</taxon>
        <taxon>Varicellovirus bovinealpha5</taxon>
    </lineage>
</organism>